<evidence type="ECO:0000256" key="4">
    <source>
        <dbReference type="HAMAP-Rule" id="MF_00925"/>
    </source>
</evidence>
<dbReference type="Pfam" id="PF04355">
    <property type="entry name" value="BamE"/>
    <property type="match status" value="1"/>
</dbReference>
<dbReference type="PANTHER" id="PTHR37482">
    <property type="entry name" value="OUTER MEMBRANE PROTEIN ASSEMBLY FACTOR BAME"/>
    <property type="match status" value="1"/>
</dbReference>
<keyword evidence="2 4" id="KW-0472">Membrane</keyword>
<dbReference type="InterPro" id="IPR007450">
    <property type="entry name" value="BamE_dom"/>
</dbReference>
<feature type="signal peptide" evidence="6">
    <location>
        <begin position="1"/>
        <end position="21"/>
    </location>
</feature>
<organism evidence="8 9">
    <name type="scientific">Azohydromonas lata</name>
    <dbReference type="NCBI Taxonomy" id="45677"/>
    <lineage>
        <taxon>Bacteria</taxon>
        <taxon>Pseudomonadati</taxon>
        <taxon>Pseudomonadota</taxon>
        <taxon>Betaproteobacteria</taxon>
        <taxon>Burkholderiales</taxon>
        <taxon>Sphaerotilaceae</taxon>
        <taxon>Azohydromonas</taxon>
    </lineage>
</organism>
<feature type="chain" id="PRO_5046629980" description="Outer membrane protein assembly factor BamE" evidence="6">
    <location>
        <begin position="22"/>
        <end position="178"/>
    </location>
</feature>
<evidence type="ECO:0000256" key="3">
    <source>
        <dbReference type="ARBA" id="ARBA00023237"/>
    </source>
</evidence>
<comment type="subunit">
    <text evidence="4">Part of the Bam complex.</text>
</comment>
<evidence type="ECO:0000256" key="5">
    <source>
        <dbReference type="SAM" id="MobiDB-lite"/>
    </source>
</evidence>
<evidence type="ECO:0000259" key="7">
    <source>
        <dbReference type="Pfam" id="PF04355"/>
    </source>
</evidence>
<dbReference type="EMBL" id="JAXOJX010000008">
    <property type="protein sequence ID" value="MDZ5456440.1"/>
    <property type="molecule type" value="Genomic_DNA"/>
</dbReference>
<accession>A0ABU5ID47</accession>
<dbReference type="Proteomes" id="UP001293718">
    <property type="component" value="Unassembled WGS sequence"/>
</dbReference>
<keyword evidence="4" id="KW-0449">Lipoprotein</keyword>
<feature type="domain" description="Outer membrane protein assembly factor BamE" evidence="7">
    <location>
        <begin position="45"/>
        <end position="112"/>
    </location>
</feature>
<dbReference type="PANTHER" id="PTHR37482:SF1">
    <property type="entry name" value="OUTER MEMBRANE PROTEIN ASSEMBLY FACTOR BAME"/>
    <property type="match status" value="1"/>
</dbReference>
<evidence type="ECO:0000313" key="9">
    <source>
        <dbReference type="Proteomes" id="UP001293718"/>
    </source>
</evidence>
<keyword evidence="1 4" id="KW-0732">Signal</keyword>
<dbReference type="Gene3D" id="3.30.1450.10">
    <property type="match status" value="1"/>
</dbReference>
<proteinExistence type="inferred from homology"/>
<dbReference type="InterPro" id="IPR037873">
    <property type="entry name" value="BamE-like"/>
</dbReference>
<evidence type="ECO:0000313" key="8">
    <source>
        <dbReference type="EMBL" id="MDZ5456440.1"/>
    </source>
</evidence>
<gene>
    <name evidence="4" type="primary">bamE</name>
    <name evidence="8" type="ORF">SM757_07620</name>
</gene>
<comment type="subcellular location">
    <subcellularLocation>
        <location evidence="4">Cell outer membrane</location>
        <topology evidence="4">Lipid-anchor</topology>
    </subcellularLocation>
</comment>
<dbReference type="RefSeq" id="WP_322464991.1">
    <property type="nucleotide sequence ID" value="NZ_JAXOJX010000008.1"/>
</dbReference>
<keyword evidence="3 4" id="KW-0998">Cell outer membrane</keyword>
<keyword evidence="9" id="KW-1185">Reference proteome</keyword>
<dbReference type="InterPro" id="IPR026592">
    <property type="entry name" value="BamE"/>
</dbReference>
<feature type="region of interest" description="Disordered" evidence="5">
    <location>
        <begin position="145"/>
        <end position="178"/>
    </location>
</feature>
<comment type="similarity">
    <text evidence="4">Belongs to the BamE family.</text>
</comment>
<evidence type="ECO:0000256" key="1">
    <source>
        <dbReference type="ARBA" id="ARBA00022729"/>
    </source>
</evidence>
<comment type="function">
    <text evidence="4">Part of the outer membrane protein assembly complex, which is involved in assembly and insertion of beta-barrel proteins into the outer membrane.</text>
</comment>
<evidence type="ECO:0000256" key="2">
    <source>
        <dbReference type="ARBA" id="ARBA00023136"/>
    </source>
</evidence>
<evidence type="ECO:0000256" key="6">
    <source>
        <dbReference type="SAM" id="SignalP"/>
    </source>
</evidence>
<feature type="compositionally biased region" description="Low complexity" evidence="5">
    <location>
        <begin position="152"/>
        <end position="170"/>
    </location>
</feature>
<sequence length="178" mass="19212">MHRSVSRLPAALLAACTLAGCASLQSSDQNLLGMVTPYRIEIVQGNVVTREQAAAIQPGMARAQVRDILGSPLLADVFHADRWDYIFTIRRTGAEPQRRSVTAYFDGERLQRLDAPQDLPSEAEFVSSISTAKLPAKLPVLELTPEQRAKLPAPARTEAAPAAAAPTGATRDYPPLEP</sequence>
<keyword evidence="4" id="KW-0564">Palmitate</keyword>
<reference evidence="8 9" key="1">
    <citation type="submission" date="2023-11" db="EMBL/GenBank/DDBJ databases">
        <title>Draft genome of Azohydromonas lata strain H1 (DSM1123), a polyhydroxyalkanoate producer.</title>
        <authorList>
            <person name="Traversa D."/>
            <person name="D'Addabbo P."/>
            <person name="Pazzani C."/>
            <person name="Manzari C."/>
            <person name="Chiara M."/>
            <person name="Scrascia M."/>
        </authorList>
    </citation>
    <scope>NUCLEOTIDE SEQUENCE [LARGE SCALE GENOMIC DNA]</scope>
    <source>
        <strain evidence="8 9">H1</strain>
    </source>
</reference>
<dbReference type="PROSITE" id="PS51257">
    <property type="entry name" value="PROKAR_LIPOPROTEIN"/>
    <property type="match status" value="1"/>
</dbReference>
<comment type="caution">
    <text evidence="8">The sequence shown here is derived from an EMBL/GenBank/DDBJ whole genome shotgun (WGS) entry which is preliminary data.</text>
</comment>
<dbReference type="HAMAP" id="MF_00925">
    <property type="entry name" value="OM_assembly_BamE"/>
    <property type="match status" value="1"/>
</dbReference>
<name>A0ABU5ID47_9BURK</name>
<protein>
    <recommendedName>
        <fullName evidence="4">Outer membrane protein assembly factor BamE</fullName>
    </recommendedName>
</protein>